<proteinExistence type="inferred from homology"/>
<keyword evidence="5 8" id="KW-0812">Transmembrane</keyword>
<keyword evidence="6 8" id="KW-1133">Transmembrane helix</keyword>
<comment type="similarity">
    <text evidence="2 8">Belongs to the 4-toluene sulfonate uptake permease (TSUP) (TC 2.A.102) family.</text>
</comment>
<evidence type="ECO:0000313" key="10">
    <source>
        <dbReference type="Proteomes" id="UP000832011"/>
    </source>
</evidence>
<evidence type="ECO:0000256" key="1">
    <source>
        <dbReference type="ARBA" id="ARBA00004651"/>
    </source>
</evidence>
<evidence type="ECO:0000256" key="3">
    <source>
        <dbReference type="ARBA" id="ARBA00022448"/>
    </source>
</evidence>
<evidence type="ECO:0000313" key="9">
    <source>
        <dbReference type="EMBL" id="UOO88592.1"/>
    </source>
</evidence>
<dbReference type="InterPro" id="IPR002781">
    <property type="entry name" value="TM_pro_TauE-like"/>
</dbReference>
<evidence type="ECO:0000256" key="7">
    <source>
        <dbReference type="ARBA" id="ARBA00023136"/>
    </source>
</evidence>
<evidence type="ECO:0000256" key="2">
    <source>
        <dbReference type="ARBA" id="ARBA00009142"/>
    </source>
</evidence>
<keyword evidence="3" id="KW-0813">Transport</keyword>
<feature type="transmembrane region" description="Helical" evidence="8">
    <location>
        <begin position="100"/>
        <end position="118"/>
    </location>
</feature>
<evidence type="ECO:0000256" key="6">
    <source>
        <dbReference type="ARBA" id="ARBA00022989"/>
    </source>
</evidence>
<evidence type="ECO:0000256" key="5">
    <source>
        <dbReference type="ARBA" id="ARBA00022692"/>
    </source>
</evidence>
<dbReference type="EMBL" id="CP091511">
    <property type="protein sequence ID" value="UOO88592.1"/>
    <property type="molecule type" value="Genomic_DNA"/>
</dbReference>
<sequence length="247" mass="26601">MYPLAASTLFIIASSVLLAYTLFGISGFGTALIAAPLLSLYLPLPKIVPLLALLDVLAACNNVYHDRKFAQRSALKTLLPTLLLGACIGATLLLQAQLHTLMLGMGVLLVVYAIYGWCKRPPSARMAQALALPLGLTGGVLGAVFGSGGFLYAIYLSATVPDKQAIRATLSTLIACSTLFRVVLYMTMGTYADTQLLLLCLCLLPCMLLGTYLGRRLSHTLPPAQFQQTIHGLLLLTGIHILYRYWN</sequence>
<dbReference type="PANTHER" id="PTHR30269:SF32">
    <property type="entry name" value="MEMBRANE TRANSPORTER PROTEIN-RELATED"/>
    <property type="match status" value="1"/>
</dbReference>
<feature type="transmembrane region" description="Helical" evidence="8">
    <location>
        <begin position="77"/>
        <end position="94"/>
    </location>
</feature>
<organism evidence="9 10">
    <name type="scientific">Vitreoscilla massiliensis</name>
    <dbReference type="NCBI Taxonomy" id="1689272"/>
    <lineage>
        <taxon>Bacteria</taxon>
        <taxon>Pseudomonadati</taxon>
        <taxon>Pseudomonadota</taxon>
        <taxon>Betaproteobacteria</taxon>
        <taxon>Neisseriales</taxon>
        <taxon>Neisseriaceae</taxon>
        <taxon>Vitreoscilla</taxon>
    </lineage>
</organism>
<dbReference type="RefSeq" id="WP_058357719.1">
    <property type="nucleotide sequence ID" value="NZ_CABKVG010000010.1"/>
</dbReference>
<evidence type="ECO:0000256" key="4">
    <source>
        <dbReference type="ARBA" id="ARBA00022475"/>
    </source>
</evidence>
<feature type="transmembrane region" description="Helical" evidence="8">
    <location>
        <begin position="196"/>
        <end position="214"/>
    </location>
</feature>
<name>A0ABY4DZ59_9NEIS</name>
<evidence type="ECO:0000256" key="8">
    <source>
        <dbReference type="RuleBase" id="RU363041"/>
    </source>
</evidence>
<keyword evidence="4 8" id="KW-1003">Cell membrane</keyword>
<feature type="transmembrane region" description="Helical" evidence="8">
    <location>
        <begin position="9"/>
        <end position="35"/>
    </location>
</feature>
<feature type="transmembrane region" description="Helical" evidence="8">
    <location>
        <begin position="165"/>
        <end position="184"/>
    </location>
</feature>
<comment type="subcellular location">
    <subcellularLocation>
        <location evidence="1 8">Cell membrane</location>
        <topology evidence="1 8">Multi-pass membrane protein</topology>
    </subcellularLocation>
</comment>
<gene>
    <name evidence="9" type="ORF">LVJ82_14135</name>
</gene>
<dbReference type="InterPro" id="IPR052017">
    <property type="entry name" value="TSUP"/>
</dbReference>
<protein>
    <recommendedName>
        <fullName evidence="8">Probable membrane transporter protein</fullName>
    </recommendedName>
</protein>
<dbReference type="PANTHER" id="PTHR30269">
    <property type="entry name" value="TRANSMEMBRANE PROTEIN YFCA"/>
    <property type="match status" value="1"/>
</dbReference>
<keyword evidence="10" id="KW-1185">Reference proteome</keyword>
<accession>A0ABY4DZ59</accession>
<feature type="transmembrane region" description="Helical" evidence="8">
    <location>
        <begin position="226"/>
        <end position="246"/>
    </location>
</feature>
<keyword evidence="7 8" id="KW-0472">Membrane</keyword>
<feature type="transmembrane region" description="Helical" evidence="8">
    <location>
        <begin position="130"/>
        <end position="153"/>
    </location>
</feature>
<dbReference type="Proteomes" id="UP000832011">
    <property type="component" value="Chromosome"/>
</dbReference>
<reference evidence="9 10" key="1">
    <citation type="journal article" date="2022" name="Res Sq">
        <title>Evolution of multicellular longitudinally dividing oral cavity symbionts (Neisseriaceae).</title>
        <authorList>
            <person name="Nyongesa S."/>
            <person name="Weber P."/>
            <person name="Bernet E."/>
            <person name="Pullido F."/>
            <person name="Nieckarz M."/>
            <person name="Delaby M."/>
            <person name="Nieves C."/>
            <person name="Viehboeck T."/>
            <person name="Krause N."/>
            <person name="Rivera-Millot A."/>
            <person name="Nakamura A."/>
            <person name="Vischer N."/>
            <person name="VanNieuwenhze M."/>
            <person name="Brun Y."/>
            <person name="Cava F."/>
            <person name="Bulgheresi S."/>
            <person name="Veyrier F."/>
        </authorList>
    </citation>
    <scope>NUCLEOTIDE SEQUENCE [LARGE SCALE GENOMIC DNA]</scope>
    <source>
        <strain evidence="9 10">SN4</strain>
    </source>
</reference>
<dbReference type="Pfam" id="PF01925">
    <property type="entry name" value="TauE"/>
    <property type="match status" value="1"/>
</dbReference>